<reference evidence="2" key="4">
    <citation type="submission" date="2019-03" db="UniProtKB">
        <authorList>
            <consortium name="EnsemblPlants"/>
        </authorList>
    </citation>
    <scope>IDENTIFICATION</scope>
</reference>
<reference evidence="3" key="2">
    <citation type="journal article" date="2017" name="Nat. Plants">
        <title>The Aegilops tauschii genome reveals multiple impacts of transposons.</title>
        <authorList>
            <person name="Zhao G."/>
            <person name="Zou C."/>
            <person name="Li K."/>
            <person name="Wang K."/>
            <person name="Li T."/>
            <person name="Gao L."/>
            <person name="Zhang X."/>
            <person name="Wang H."/>
            <person name="Yang Z."/>
            <person name="Liu X."/>
            <person name="Jiang W."/>
            <person name="Mao L."/>
            <person name="Kong X."/>
            <person name="Jiao Y."/>
            <person name="Jia J."/>
        </authorList>
    </citation>
    <scope>NUCLEOTIDE SEQUENCE [LARGE SCALE GENOMIC DNA]</scope>
    <source>
        <strain evidence="3">cv. AL8/78</strain>
    </source>
</reference>
<dbReference type="EnsemblPlants" id="AET4Gv20437200.17">
    <property type="protein sequence ID" value="AET4Gv20437200.17"/>
    <property type="gene ID" value="AET4Gv20437200"/>
</dbReference>
<dbReference type="Proteomes" id="UP000015105">
    <property type="component" value="Chromosome 4D"/>
</dbReference>
<dbReference type="Gramene" id="AET4Gv20437200.2">
    <property type="protein sequence ID" value="AET4Gv20437200.2"/>
    <property type="gene ID" value="AET4Gv20437200"/>
</dbReference>
<organism evidence="2 3">
    <name type="scientific">Aegilops tauschii subsp. strangulata</name>
    <name type="common">Goatgrass</name>
    <dbReference type="NCBI Taxonomy" id="200361"/>
    <lineage>
        <taxon>Eukaryota</taxon>
        <taxon>Viridiplantae</taxon>
        <taxon>Streptophyta</taxon>
        <taxon>Embryophyta</taxon>
        <taxon>Tracheophyta</taxon>
        <taxon>Spermatophyta</taxon>
        <taxon>Magnoliopsida</taxon>
        <taxon>Liliopsida</taxon>
        <taxon>Poales</taxon>
        <taxon>Poaceae</taxon>
        <taxon>BOP clade</taxon>
        <taxon>Pooideae</taxon>
        <taxon>Triticodae</taxon>
        <taxon>Triticeae</taxon>
        <taxon>Triticinae</taxon>
        <taxon>Aegilops</taxon>
    </lineage>
</organism>
<sequence>PRSPFLPSPAPSLHSRRSQVRPPLPFVTIASASFAATNLPPLHVESGCGSGRGGPRARHACASSRLRRRRTRRRGTCTPLLCPTPSNPVAELLEEALELGVLTSDVGPLPPPDALTVAAMSLSTLSRAIVRVQLAGLCSDDMIAVNNMGCLCAHETKKSSKGSLPMKFEI</sequence>
<dbReference type="Gramene" id="AET4Gv20437200.17">
    <property type="protein sequence ID" value="AET4Gv20437200.17"/>
    <property type="gene ID" value="AET4Gv20437200"/>
</dbReference>
<accession>A0A453I3M4</accession>
<name>A0A453I3M4_AEGTS</name>
<reference evidence="3" key="1">
    <citation type="journal article" date="2014" name="Science">
        <title>Ancient hybridizations among the ancestral genomes of bread wheat.</title>
        <authorList>
            <consortium name="International Wheat Genome Sequencing Consortium,"/>
            <person name="Marcussen T."/>
            <person name="Sandve S.R."/>
            <person name="Heier L."/>
            <person name="Spannagl M."/>
            <person name="Pfeifer M."/>
            <person name="Jakobsen K.S."/>
            <person name="Wulff B.B."/>
            <person name="Steuernagel B."/>
            <person name="Mayer K.F."/>
            <person name="Olsen O.A."/>
        </authorList>
    </citation>
    <scope>NUCLEOTIDE SEQUENCE [LARGE SCALE GENOMIC DNA]</scope>
    <source>
        <strain evidence="3">cv. AL8/78</strain>
    </source>
</reference>
<keyword evidence="3" id="KW-1185">Reference proteome</keyword>
<dbReference type="EnsemblPlants" id="AET4Gv20437200.2">
    <property type="protein sequence ID" value="AET4Gv20437200.2"/>
    <property type="gene ID" value="AET4Gv20437200"/>
</dbReference>
<evidence type="ECO:0000313" key="3">
    <source>
        <dbReference type="Proteomes" id="UP000015105"/>
    </source>
</evidence>
<evidence type="ECO:0000256" key="1">
    <source>
        <dbReference type="SAM" id="MobiDB-lite"/>
    </source>
</evidence>
<evidence type="ECO:0000313" key="2">
    <source>
        <dbReference type="EnsemblPlants" id="AET4Gv20437200.17"/>
    </source>
</evidence>
<dbReference type="STRING" id="200361.A0A453I3M4"/>
<feature type="region of interest" description="Disordered" evidence="1">
    <location>
        <begin position="47"/>
        <end position="67"/>
    </location>
</feature>
<proteinExistence type="predicted"/>
<reference evidence="2" key="3">
    <citation type="journal article" date="2017" name="Nature">
        <title>Genome sequence of the progenitor of the wheat D genome Aegilops tauschii.</title>
        <authorList>
            <person name="Luo M.C."/>
            <person name="Gu Y.Q."/>
            <person name="Puiu D."/>
            <person name="Wang H."/>
            <person name="Twardziok S.O."/>
            <person name="Deal K.R."/>
            <person name="Huo N."/>
            <person name="Zhu T."/>
            <person name="Wang L."/>
            <person name="Wang Y."/>
            <person name="McGuire P.E."/>
            <person name="Liu S."/>
            <person name="Long H."/>
            <person name="Ramasamy R.K."/>
            <person name="Rodriguez J.C."/>
            <person name="Van S.L."/>
            <person name="Yuan L."/>
            <person name="Wang Z."/>
            <person name="Xia Z."/>
            <person name="Xiao L."/>
            <person name="Anderson O.D."/>
            <person name="Ouyang S."/>
            <person name="Liang Y."/>
            <person name="Zimin A.V."/>
            <person name="Pertea G."/>
            <person name="Qi P."/>
            <person name="Bennetzen J.L."/>
            <person name="Dai X."/>
            <person name="Dawson M.W."/>
            <person name="Muller H.G."/>
            <person name="Kugler K."/>
            <person name="Rivarola-Duarte L."/>
            <person name="Spannagl M."/>
            <person name="Mayer K.F.X."/>
            <person name="Lu F.H."/>
            <person name="Bevan M.W."/>
            <person name="Leroy P."/>
            <person name="Li P."/>
            <person name="You F.M."/>
            <person name="Sun Q."/>
            <person name="Liu Z."/>
            <person name="Lyons E."/>
            <person name="Wicker T."/>
            <person name="Salzberg S.L."/>
            <person name="Devos K.M."/>
            <person name="Dvorak J."/>
        </authorList>
    </citation>
    <scope>NUCLEOTIDE SEQUENCE [LARGE SCALE GENOMIC DNA]</scope>
    <source>
        <strain evidence="2">cv. AL8/78</strain>
    </source>
</reference>
<dbReference type="AlphaFoldDB" id="A0A453I3M4"/>
<reference evidence="2" key="5">
    <citation type="journal article" date="2021" name="G3 (Bethesda)">
        <title>Aegilops tauschii genome assembly Aet v5.0 features greater sequence contiguity and improved annotation.</title>
        <authorList>
            <person name="Wang L."/>
            <person name="Zhu T."/>
            <person name="Rodriguez J.C."/>
            <person name="Deal K.R."/>
            <person name="Dubcovsky J."/>
            <person name="McGuire P.E."/>
            <person name="Lux T."/>
            <person name="Spannagl M."/>
            <person name="Mayer K.F.X."/>
            <person name="Baldrich P."/>
            <person name="Meyers B.C."/>
            <person name="Huo N."/>
            <person name="Gu Y.Q."/>
            <person name="Zhou H."/>
            <person name="Devos K.M."/>
            <person name="Bennetzen J.L."/>
            <person name="Unver T."/>
            <person name="Budak H."/>
            <person name="Gulick P.J."/>
            <person name="Galiba G."/>
            <person name="Kalapos B."/>
            <person name="Nelson D.R."/>
            <person name="Li P."/>
            <person name="You F.M."/>
            <person name="Luo M.C."/>
            <person name="Dvorak J."/>
        </authorList>
    </citation>
    <scope>NUCLEOTIDE SEQUENCE [LARGE SCALE GENOMIC DNA]</scope>
    <source>
        <strain evidence="2">cv. AL8/78</strain>
    </source>
</reference>
<feature type="compositionally biased region" description="Basic residues" evidence="1">
    <location>
        <begin position="55"/>
        <end position="67"/>
    </location>
</feature>
<protein>
    <submittedName>
        <fullName evidence="2">Uncharacterized protein</fullName>
    </submittedName>
</protein>